<dbReference type="SUPFAM" id="SSF52540">
    <property type="entry name" value="P-loop containing nucleoside triphosphate hydrolases"/>
    <property type="match status" value="1"/>
</dbReference>
<dbReference type="Gene3D" id="3.40.850.10">
    <property type="entry name" value="Kinesin motor domain"/>
    <property type="match status" value="1"/>
</dbReference>
<evidence type="ECO:0000259" key="10">
    <source>
        <dbReference type="PROSITE" id="PS50067"/>
    </source>
</evidence>
<dbReference type="PROSITE" id="PS50067">
    <property type="entry name" value="KINESIN_MOTOR_2"/>
    <property type="match status" value="1"/>
</dbReference>
<dbReference type="AlphaFoldDB" id="A0AAD3SQ75"/>
<dbReference type="FunFam" id="3.40.850.10:FF:000052">
    <property type="entry name" value="Kinesin-like protein KIN-12F"/>
    <property type="match status" value="1"/>
</dbReference>
<dbReference type="GO" id="GO:0007112">
    <property type="term" value="P:male meiosis cytokinesis"/>
    <property type="evidence" value="ECO:0007669"/>
    <property type="project" value="UniProtKB-ARBA"/>
</dbReference>
<reference evidence="11" key="1">
    <citation type="submission" date="2023-05" db="EMBL/GenBank/DDBJ databases">
        <title>Nepenthes gracilis genome sequencing.</title>
        <authorList>
            <person name="Fukushima K."/>
        </authorList>
    </citation>
    <scope>NUCLEOTIDE SEQUENCE</scope>
    <source>
        <strain evidence="11">SING2019-196</strain>
    </source>
</reference>
<evidence type="ECO:0000256" key="8">
    <source>
        <dbReference type="SAM" id="Coils"/>
    </source>
</evidence>
<organism evidence="11 12">
    <name type="scientific">Nepenthes gracilis</name>
    <name type="common">Slender pitcher plant</name>
    <dbReference type="NCBI Taxonomy" id="150966"/>
    <lineage>
        <taxon>Eukaryota</taxon>
        <taxon>Viridiplantae</taxon>
        <taxon>Streptophyta</taxon>
        <taxon>Embryophyta</taxon>
        <taxon>Tracheophyta</taxon>
        <taxon>Spermatophyta</taxon>
        <taxon>Magnoliopsida</taxon>
        <taxon>eudicotyledons</taxon>
        <taxon>Gunneridae</taxon>
        <taxon>Pentapetalae</taxon>
        <taxon>Caryophyllales</taxon>
        <taxon>Nepenthaceae</taxon>
        <taxon>Nepenthes</taxon>
    </lineage>
</organism>
<protein>
    <recommendedName>
        <fullName evidence="10">Kinesin motor domain-containing protein</fullName>
    </recommendedName>
</protein>
<evidence type="ECO:0000256" key="2">
    <source>
        <dbReference type="ARBA" id="ARBA00022741"/>
    </source>
</evidence>
<feature type="domain" description="Kinesin motor" evidence="10">
    <location>
        <begin position="102"/>
        <end position="437"/>
    </location>
</feature>
<keyword evidence="1" id="KW-0493">Microtubule</keyword>
<dbReference type="InterPro" id="IPR001752">
    <property type="entry name" value="Kinesin_motor_dom"/>
</dbReference>
<feature type="coiled-coil region" evidence="8">
    <location>
        <begin position="918"/>
        <end position="1091"/>
    </location>
</feature>
<evidence type="ECO:0000256" key="5">
    <source>
        <dbReference type="ARBA" id="ARBA00023175"/>
    </source>
</evidence>
<dbReference type="EMBL" id="BSYO01000014">
    <property type="protein sequence ID" value="GMH14436.1"/>
    <property type="molecule type" value="Genomic_DNA"/>
</dbReference>
<evidence type="ECO:0000313" key="12">
    <source>
        <dbReference type="Proteomes" id="UP001279734"/>
    </source>
</evidence>
<dbReference type="GO" id="GO:0007018">
    <property type="term" value="P:microtubule-based movement"/>
    <property type="evidence" value="ECO:0007669"/>
    <property type="project" value="InterPro"/>
</dbReference>
<name>A0AAD3SQ75_NEPGR</name>
<feature type="compositionally biased region" description="Low complexity" evidence="9">
    <location>
        <begin position="882"/>
        <end position="891"/>
    </location>
</feature>
<feature type="coiled-coil region" evidence="8">
    <location>
        <begin position="837"/>
        <end position="864"/>
    </location>
</feature>
<sequence>MEPKPEIQDQRSLSALPLKTLQRLAKPTFSNKQQKTNQIRSKSQSISDENTPHPDPNIQLIEPLIPQFNPSKSPSKLSNFHKDLEIATANRREEVSSPPDPSVKAVVRIRPADGNEKGSDQMMKKVSDNVVRIGDRELNFDSVLDWYSKQEDVFRLVGVPLVKDALAGYNASILSYGQTGSGKTYTMWGPPSAMIDSGSASIQKGIVPRIFEMLFSEIQRQKENSDGKQINYQCRCSFLEIYNGQIGDLLNPTQRNLKMMDDAKTGFYIENLTEEYVTSYDDVTQILIKGLSSRKVGATSMNSKSSRSHIVFTCIIESWCKETPSKSFSSSKTSRINLVDLAGVERHRHDDDAEKEFKRQGENVKKSLSQLGYLVNILAKGSQPEDAAYRSSHLTHLLQESLGGNAKLFVICTVSSDNKNCSETFSTLRFGQRIRSVRNNPVINEITEDDVNDISDQIRQLKEELIRAKLYFRKDGTGSEQLKGGRSIRETVNQLRISLNRSLMLPSIDIDNDSGGETANANEDDVKELCQQLNNLRKSCEENPREFSSVDSSNFASAQGSCDTYFTSEHEKNCLHESVEVNSDGKLQITGPSIRSEGVIGPCSQSGFLEDLPLSESPKIRDTQRKSIVNSFALLENQSNVLELSKLNKQSEHIRSSLQSSRSFSGPAESLAASLRRGLEIIDYHQRNSASNKSSASFSFERLTLKPFPAADNTNASVQAALSEGRLNSLDGTPCSFLCISCRAKLNNGSMGNTISKGAGDVAVAQTNDRGKELENFCIGQAAKIEELNHLVEQFKHERECCDISKQSQAVEIKEPVITEETCEIKDMHQEHGRRNASFDTKEKEELLKEIQKLRSQLQAHTDASSPDKPIEKLRSSLLSRSMQLQKSMSSRDNNSEEEVEKERQSWIAMETEWINLTDELRLDLESNRQRAEKAEMELRLEKRSAEELDDALHRAVLGHGRIVEHYVELQEKYNELSEKHRRIMEGVAEVKKAAAKAGAKGQGPRFAKALAAELSAMRVEKERERERLRKENRSLRLQLRDTAEAVHTAGELLVRLREAEEAASVAEANLSSVQQENDGLRKQIEKLKRKHKMEMVTMKQYLAESKLPEAALRPMKHFDDHAGEEDDDGQAWRAEFRTTYQHHHY</sequence>
<keyword evidence="12" id="KW-1185">Reference proteome</keyword>
<keyword evidence="3 7" id="KW-0067">ATP-binding</keyword>
<comment type="caution">
    <text evidence="11">The sequence shown here is derived from an EMBL/GenBank/DDBJ whole genome shotgun (WGS) entry which is preliminary data.</text>
</comment>
<evidence type="ECO:0000256" key="4">
    <source>
        <dbReference type="ARBA" id="ARBA00023054"/>
    </source>
</evidence>
<evidence type="ECO:0000313" key="11">
    <source>
        <dbReference type="EMBL" id="GMH14436.1"/>
    </source>
</evidence>
<feature type="binding site" evidence="7">
    <location>
        <begin position="177"/>
        <end position="184"/>
    </location>
    <ligand>
        <name>ATP</name>
        <dbReference type="ChEBI" id="CHEBI:30616"/>
    </ligand>
</feature>
<evidence type="ECO:0000256" key="3">
    <source>
        <dbReference type="ARBA" id="ARBA00022840"/>
    </source>
</evidence>
<evidence type="ECO:0000256" key="9">
    <source>
        <dbReference type="SAM" id="MobiDB-lite"/>
    </source>
</evidence>
<dbReference type="InterPro" id="IPR036961">
    <property type="entry name" value="Kinesin_motor_dom_sf"/>
</dbReference>
<dbReference type="Proteomes" id="UP001279734">
    <property type="component" value="Unassembled WGS sequence"/>
</dbReference>
<dbReference type="SMART" id="SM00129">
    <property type="entry name" value="KISc"/>
    <property type="match status" value="1"/>
</dbReference>
<proteinExistence type="inferred from homology"/>
<keyword evidence="4 8" id="KW-0175">Coiled coil</keyword>
<dbReference type="GO" id="GO:0005874">
    <property type="term" value="C:microtubule"/>
    <property type="evidence" value="ECO:0007669"/>
    <property type="project" value="UniProtKB-KW"/>
</dbReference>
<feature type="region of interest" description="Disordered" evidence="9">
    <location>
        <begin position="24"/>
        <end position="58"/>
    </location>
</feature>
<dbReference type="GO" id="GO:0005524">
    <property type="term" value="F:ATP binding"/>
    <property type="evidence" value="ECO:0007669"/>
    <property type="project" value="UniProtKB-UniRule"/>
</dbReference>
<dbReference type="InterPro" id="IPR027417">
    <property type="entry name" value="P-loop_NTPase"/>
</dbReference>
<dbReference type="PANTHER" id="PTHR37739">
    <property type="entry name" value="KINESIN-LIKE PROTEIN KIN-12D"/>
    <property type="match status" value="1"/>
</dbReference>
<dbReference type="InterPro" id="IPR044986">
    <property type="entry name" value="KIF15/KIN-12"/>
</dbReference>
<dbReference type="GO" id="GO:0009524">
    <property type="term" value="C:phragmoplast"/>
    <property type="evidence" value="ECO:0007669"/>
    <property type="project" value="UniProtKB-ARBA"/>
</dbReference>
<evidence type="ECO:0000256" key="7">
    <source>
        <dbReference type="PROSITE-ProRule" id="PRU00283"/>
    </source>
</evidence>
<evidence type="ECO:0000256" key="6">
    <source>
        <dbReference type="ARBA" id="ARBA00034488"/>
    </source>
</evidence>
<evidence type="ECO:0000256" key="1">
    <source>
        <dbReference type="ARBA" id="ARBA00022701"/>
    </source>
</evidence>
<gene>
    <name evidence="11" type="ORF">Nepgr_016277</name>
</gene>
<dbReference type="GO" id="GO:0008017">
    <property type="term" value="F:microtubule binding"/>
    <property type="evidence" value="ECO:0007669"/>
    <property type="project" value="InterPro"/>
</dbReference>
<dbReference type="Pfam" id="PF00225">
    <property type="entry name" value="Kinesin"/>
    <property type="match status" value="1"/>
</dbReference>
<feature type="region of interest" description="Disordered" evidence="9">
    <location>
        <begin position="882"/>
        <end position="903"/>
    </location>
</feature>
<dbReference type="PRINTS" id="PR00380">
    <property type="entry name" value="KINESINHEAVY"/>
</dbReference>
<dbReference type="GO" id="GO:0003777">
    <property type="term" value="F:microtubule motor activity"/>
    <property type="evidence" value="ECO:0007669"/>
    <property type="project" value="InterPro"/>
</dbReference>
<dbReference type="GO" id="GO:0080175">
    <property type="term" value="P:phragmoplast microtubule organization"/>
    <property type="evidence" value="ECO:0007669"/>
    <property type="project" value="UniProtKB-ARBA"/>
</dbReference>
<dbReference type="PANTHER" id="PTHR37739:SF16">
    <property type="entry name" value="KINESIN-LIKE PROTEIN"/>
    <property type="match status" value="1"/>
</dbReference>
<comment type="similarity">
    <text evidence="6">Belongs to the TRAFAC class myosin-kinesin ATPase superfamily. Kinesin family. KIN-12 subfamily.</text>
</comment>
<accession>A0AAD3SQ75</accession>
<keyword evidence="5 7" id="KW-0505">Motor protein</keyword>
<keyword evidence="2 7" id="KW-0547">Nucleotide-binding</keyword>
<feature type="compositionally biased region" description="Polar residues" evidence="9">
    <location>
        <begin position="28"/>
        <end position="49"/>
    </location>
</feature>
<dbReference type="GO" id="GO:0055046">
    <property type="term" value="P:microgametogenesis"/>
    <property type="evidence" value="ECO:0007669"/>
    <property type="project" value="UniProtKB-ARBA"/>
</dbReference>